<dbReference type="InterPro" id="IPR005632">
    <property type="entry name" value="Chaperone_Skp"/>
</dbReference>
<keyword evidence="1" id="KW-0732">Signal</keyword>
<keyword evidence="3" id="KW-1185">Reference proteome</keyword>
<feature type="chain" id="PRO_5037172541" description="OmpH family outer membrane protein" evidence="1">
    <location>
        <begin position="22"/>
        <end position="176"/>
    </location>
</feature>
<dbReference type="AlphaFoldDB" id="A0A916TQW5"/>
<dbReference type="EMBL" id="BMHK01000002">
    <property type="protein sequence ID" value="GGB89839.1"/>
    <property type="molecule type" value="Genomic_DNA"/>
</dbReference>
<gene>
    <name evidence="2" type="ORF">GCM10011494_05240</name>
</gene>
<accession>A0A916TQW5</accession>
<dbReference type="Gene3D" id="3.30.910.20">
    <property type="entry name" value="Skp domain"/>
    <property type="match status" value="1"/>
</dbReference>
<dbReference type="Proteomes" id="UP000608154">
    <property type="component" value="Unassembled WGS sequence"/>
</dbReference>
<reference evidence="2" key="1">
    <citation type="journal article" date="2014" name="Int. J. Syst. Evol. Microbiol.">
        <title>Complete genome sequence of Corynebacterium casei LMG S-19264T (=DSM 44701T), isolated from a smear-ripened cheese.</title>
        <authorList>
            <consortium name="US DOE Joint Genome Institute (JGI-PGF)"/>
            <person name="Walter F."/>
            <person name="Albersmeier A."/>
            <person name="Kalinowski J."/>
            <person name="Ruckert C."/>
        </authorList>
    </citation>
    <scope>NUCLEOTIDE SEQUENCE</scope>
    <source>
        <strain evidence="2">CGMCC 1.15095</strain>
    </source>
</reference>
<name>A0A916TQW5_9SPHN</name>
<dbReference type="SUPFAM" id="SSF111384">
    <property type="entry name" value="OmpH-like"/>
    <property type="match status" value="1"/>
</dbReference>
<dbReference type="Pfam" id="PF03938">
    <property type="entry name" value="OmpH"/>
    <property type="match status" value="1"/>
</dbReference>
<protein>
    <recommendedName>
        <fullName evidence="4">OmpH family outer membrane protein</fullName>
    </recommendedName>
</protein>
<evidence type="ECO:0008006" key="4">
    <source>
        <dbReference type="Google" id="ProtNLM"/>
    </source>
</evidence>
<dbReference type="GO" id="GO:0051082">
    <property type="term" value="F:unfolded protein binding"/>
    <property type="evidence" value="ECO:0007669"/>
    <property type="project" value="InterPro"/>
</dbReference>
<dbReference type="SMART" id="SM00935">
    <property type="entry name" value="OmpH"/>
    <property type="match status" value="1"/>
</dbReference>
<evidence type="ECO:0000313" key="3">
    <source>
        <dbReference type="Proteomes" id="UP000608154"/>
    </source>
</evidence>
<evidence type="ECO:0000256" key="1">
    <source>
        <dbReference type="SAM" id="SignalP"/>
    </source>
</evidence>
<sequence>MRLIRLVSAALLACTAASLSAQTFGPPVAGMCLLSRTAAIGASRAGQSMQARLGQMQTMLKGELAQRRGAIDQKRRALEGRRNATAPIEYQRQSALLDQQAQALEQQQNARFIAAQTHGQQQIDRALGEALARVITRQACGVVLERDQSYGWNNAMDITGAVTSEMDAILQAVTIQ</sequence>
<reference evidence="2" key="2">
    <citation type="submission" date="2020-09" db="EMBL/GenBank/DDBJ databases">
        <authorList>
            <person name="Sun Q."/>
            <person name="Zhou Y."/>
        </authorList>
    </citation>
    <scope>NUCLEOTIDE SEQUENCE</scope>
    <source>
        <strain evidence="2">CGMCC 1.15095</strain>
    </source>
</reference>
<comment type="caution">
    <text evidence="2">The sequence shown here is derived from an EMBL/GenBank/DDBJ whole genome shotgun (WGS) entry which is preliminary data.</text>
</comment>
<organism evidence="2 3">
    <name type="scientific">Novosphingobium endophyticum</name>
    <dbReference type="NCBI Taxonomy" id="1955250"/>
    <lineage>
        <taxon>Bacteria</taxon>
        <taxon>Pseudomonadati</taxon>
        <taxon>Pseudomonadota</taxon>
        <taxon>Alphaproteobacteria</taxon>
        <taxon>Sphingomonadales</taxon>
        <taxon>Sphingomonadaceae</taxon>
        <taxon>Novosphingobium</taxon>
    </lineage>
</organism>
<dbReference type="InterPro" id="IPR024930">
    <property type="entry name" value="Skp_dom_sf"/>
</dbReference>
<dbReference type="RefSeq" id="WP_188768067.1">
    <property type="nucleotide sequence ID" value="NZ_BMHK01000002.1"/>
</dbReference>
<feature type="signal peptide" evidence="1">
    <location>
        <begin position="1"/>
        <end position="21"/>
    </location>
</feature>
<proteinExistence type="predicted"/>
<evidence type="ECO:0000313" key="2">
    <source>
        <dbReference type="EMBL" id="GGB89839.1"/>
    </source>
</evidence>